<accession>A0A848D4N5</accession>
<dbReference type="OrthoDB" id="1723529at2"/>
<evidence type="ECO:0000313" key="2">
    <source>
        <dbReference type="EMBL" id="NMF01028.1"/>
    </source>
</evidence>
<dbReference type="InterPro" id="IPR025480">
    <property type="entry name" value="DUF4330"/>
</dbReference>
<keyword evidence="1" id="KW-1133">Transmembrane helix</keyword>
<comment type="caution">
    <text evidence="2">The sequence shown here is derived from an EMBL/GenBank/DDBJ whole genome shotgun (WGS) entry which is preliminary data.</text>
</comment>
<sequence>MIDEKGKVWGIINPIDFLLFLILLFGIVFIGVKMMQPNEIVQQKKEVTYSLYNSTEYAFIVNRIKEGDILRNQDNGDILGEVISVKTQPGKVITTKSDGTMTISQVPDKSSVIITLKTKAKVKGTDLEQGNIPLLRGAKVKIKGPSYSLETVINDVSS</sequence>
<keyword evidence="1" id="KW-0472">Membrane</keyword>
<evidence type="ECO:0000256" key="1">
    <source>
        <dbReference type="SAM" id="Phobius"/>
    </source>
</evidence>
<protein>
    <submittedName>
        <fullName evidence="2">DUF4330 domain-containing protein</fullName>
    </submittedName>
</protein>
<dbReference type="GeneID" id="92838326"/>
<dbReference type="AlphaFoldDB" id="A0A848D4N5"/>
<dbReference type="Pfam" id="PF14221">
    <property type="entry name" value="DUF4330"/>
    <property type="match status" value="1"/>
</dbReference>
<organism evidence="2 3">
    <name type="scientific">Aneurinibacillus aneurinilyticus</name>
    <name type="common">Bacillus aneurinolyticus</name>
    <dbReference type="NCBI Taxonomy" id="1391"/>
    <lineage>
        <taxon>Bacteria</taxon>
        <taxon>Bacillati</taxon>
        <taxon>Bacillota</taxon>
        <taxon>Bacilli</taxon>
        <taxon>Bacillales</taxon>
        <taxon>Paenibacillaceae</taxon>
        <taxon>Aneurinibacillus group</taxon>
        <taxon>Aneurinibacillus</taxon>
    </lineage>
</organism>
<keyword evidence="1" id="KW-0812">Transmembrane</keyword>
<gene>
    <name evidence="2" type="ORF">HF838_22715</name>
</gene>
<name>A0A848D4N5_ANEAE</name>
<evidence type="ECO:0000313" key="3">
    <source>
        <dbReference type="Proteomes" id="UP000561326"/>
    </source>
</evidence>
<dbReference type="Proteomes" id="UP000561326">
    <property type="component" value="Unassembled WGS sequence"/>
</dbReference>
<feature type="transmembrane region" description="Helical" evidence="1">
    <location>
        <begin position="17"/>
        <end position="35"/>
    </location>
</feature>
<dbReference type="EMBL" id="JABAGO010000062">
    <property type="protein sequence ID" value="NMF01028.1"/>
    <property type="molecule type" value="Genomic_DNA"/>
</dbReference>
<reference evidence="2 3" key="1">
    <citation type="submission" date="2020-04" db="EMBL/GenBank/DDBJ databases">
        <authorList>
            <person name="Hitch T.C.A."/>
            <person name="Wylensek D."/>
            <person name="Clavel T."/>
        </authorList>
    </citation>
    <scope>NUCLEOTIDE SEQUENCE [LARGE SCALE GENOMIC DNA]</scope>
    <source>
        <strain evidence="2 3">WB01_D5_05</strain>
    </source>
</reference>
<dbReference type="RefSeq" id="WP_021620450.1">
    <property type="nucleotide sequence ID" value="NZ_CABKST010000088.1"/>
</dbReference>
<proteinExistence type="predicted"/>